<evidence type="ECO:0000256" key="1">
    <source>
        <dbReference type="ARBA" id="ARBA00010761"/>
    </source>
</evidence>
<dbReference type="Gene3D" id="3.30.1140.32">
    <property type="entry name" value="Ribosomal protein S3, C-terminal domain"/>
    <property type="match status" value="1"/>
</dbReference>
<evidence type="ECO:0000256" key="5">
    <source>
        <dbReference type="ARBA" id="ARBA00023274"/>
    </source>
</evidence>
<dbReference type="PANTHER" id="PTHR11760:SF32">
    <property type="entry name" value="SMALL RIBOSOMAL SUBUNIT PROTEIN US3"/>
    <property type="match status" value="1"/>
</dbReference>
<dbReference type="InterPro" id="IPR004087">
    <property type="entry name" value="KH_dom"/>
</dbReference>
<dbReference type="InterPro" id="IPR057258">
    <property type="entry name" value="Ribosomal_uS3"/>
</dbReference>
<evidence type="ECO:0000313" key="11">
    <source>
        <dbReference type="Proteomes" id="UP000526302"/>
    </source>
</evidence>
<dbReference type="GO" id="GO:0003735">
    <property type="term" value="F:structural constituent of ribosome"/>
    <property type="evidence" value="ECO:0007669"/>
    <property type="project" value="UniProtKB-UniRule"/>
</dbReference>
<dbReference type="Pfam" id="PF00189">
    <property type="entry name" value="Ribosomal_S3_C"/>
    <property type="match status" value="1"/>
</dbReference>
<dbReference type="Gene3D" id="3.30.300.20">
    <property type="match status" value="1"/>
</dbReference>
<reference evidence="10 11" key="1">
    <citation type="journal article" date="2020" name="Biotechnol. Biofuels">
        <title>New insights from the biogas microbiome by comprehensive genome-resolved metagenomics of nearly 1600 species originating from multiple anaerobic digesters.</title>
        <authorList>
            <person name="Campanaro S."/>
            <person name="Treu L."/>
            <person name="Rodriguez-R L.M."/>
            <person name="Kovalovszki A."/>
            <person name="Ziels R.M."/>
            <person name="Maus I."/>
            <person name="Zhu X."/>
            <person name="Kougias P.G."/>
            <person name="Basile A."/>
            <person name="Luo G."/>
            <person name="Schluter A."/>
            <person name="Konstantinidis K.T."/>
            <person name="Angelidaki I."/>
        </authorList>
    </citation>
    <scope>NUCLEOTIDE SEQUENCE [LARGE SCALE GENOMIC DNA]</scope>
    <source>
        <strain evidence="10">AS22ysBPME_79</strain>
    </source>
</reference>
<evidence type="ECO:0000256" key="8">
    <source>
        <dbReference type="SAM" id="MobiDB-lite"/>
    </source>
</evidence>
<feature type="region of interest" description="Disordered" evidence="8">
    <location>
        <begin position="251"/>
        <end position="305"/>
    </location>
</feature>
<dbReference type="SUPFAM" id="SSF54821">
    <property type="entry name" value="Ribosomal protein S3 C-terminal domain"/>
    <property type="match status" value="1"/>
</dbReference>
<dbReference type="EMBL" id="JAAZKV010000001">
    <property type="protein sequence ID" value="NMA44214.1"/>
    <property type="molecule type" value="Genomic_DNA"/>
</dbReference>
<dbReference type="InterPro" id="IPR009019">
    <property type="entry name" value="KH_sf_prok-type"/>
</dbReference>
<protein>
    <recommendedName>
        <fullName evidence="6">30S ribosomal protein S3</fullName>
    </recommendedName>
</protein>
<feature type="domain" description="KH type-2" evidence="9">
    <location>
        <begin position="16"/>
        <end position="85"/>
    </location>
</feature>
<keyword evidence="5" id="KW-0687">Ribonucleoprotein</keyword>
<keyword evidence="2" id="KW-0699">rRNA-binding</keyword>
<dbReference type="GO" id="GO:0019843">
    <property type="term" value="F:rRNA binding"/>
    <property type="evidence" value="ECO:0007669"/>
    <property type="project" value="UniProtKB-KW"/>
</dbReference>
<dbReference type="SMART" id="SM00322">
    <property type="entry name" value="KH"/>
    <property type="match status" value="1"/>
</dbReference>
<dbReference type="FunFam" id="3.30.300.20:FF:000001">
    <property type="entry name" value="30S ribosomal protein S3"/>
    <property type="match status" value="1"/>
</dbReference>
<evidence type="ECO:0000256" key="4">
    <source>
        <dbReference type="ARBA" id="ARBA00022980"/>
    </source>
</evidence>
<gene>
    <name evidence="10" type="ORF">GX950_00160</name>
</gene>
<dbReference type="InterPro" id="IPR015946">
    <property type="entry name" value="KH_dom-like_a/b"/>
</dbReference>
<evidence type="ECO:0000256" key="3">
    <source>
        <dbReference type="ARBA" id="ARBA00022884"/>
    </source>
</evidence>
<sequence>MIERKFIQKNFDKMELEQYLEKKLERAGFDKLEIIKTPMVTRIVLYVAKPGLAIGKSGSTIKTLTEVISQKHKIDNPQIEIQEINDQRLNAKIQAKKMAQMIERGFSWRSVAYRLIKDAMNAGAQGIELVVKGKLSGKGGRKRKQRIALGYMKKIGHQAKMVDFAKEAAYPKAGAIGIRLRIIHPRVVFPDKIDAEKVIKEMKQTKQEMKEQLEKELPLDKEEKIEAKKLEEKTEIPKEVKEKIIQTVEKKIEEKKEEKKTTETKTEKEKTEKKEDKKEVKKENEEKQENKKEIEEKKEDKNKKN</sequence>
<evidence type="ECO:0000256" key="2">
    <source>
        <dbReference type="ARBA" id="ARBA00022730"/>
    </source>
</evidence>
<comment type="caution">
    <text evidence="10">The sequence shown here is derived from an EMBL/GenBank/DDBJ whole genome shotgun (WGS) entry which is preliminary data.</text>
</comment>
<dbReference type="Proteomes" id="UP000526302">
    <property type="component" value="Unassembled WGS sequence"/>
</dbReference>
<dbReference type="SUPFAM" id="SSF54814">
    <property type="entry name" value="Prokaryotic type KH domain (KH-domain type II)"/>
    <property type="match status" value="1"/>
</dbReference>
<dbReference type="CDD" id="cd02411">
    <property type="entry name" value="KH-II_30S_S3_arch"/>
    <property type="match status" value="1"/>
</dbReference>
<evidence type="ECO:0000259" key="9">
    <source>
        <dbReference type="PROSITE" id="PS50823"/>
    </source>
</evidence>
<dbReference type="NCBIfam" id="TIGR01008">
    <property type="entry name" value="uS3_euk_arch"/>
    <property type="match status" value="1"/>
</dbReference>
<comment type="similarity">
    <text evidence="1">Belongs to the universal ribosomal protein uS3 family.</text>
</comment>
<proteinExistence type="inferred from homology"/>
<dbReference type="AlphaFoldDB" id="A0A7K4BY63"/>
<dbReference type="PROSITE" id="PS50823">
    <property type="entry name" value="KH_TYPE_2"/>
    <property type="match status" value="1"/>
</dbReference>
<organism evidence="10 11">
    <name type="scientific">Candidatus Iainarchaeum sp</name>
    <dbReference type="NCBI Taxonomy" id="3101447"/>
    <lineage>
        <taxon>Archaea</taxon>
        <taxon>Candidatus Iainarchaeota</taxon>
        <taxon>Candidatus Iainarchaeia</taxon>
        <taxon>Candidatus Iainarchaeales</taxon>
        <taxon>Candidatus Iainarchaeaceae</taxon>
        <taxon>Candidatus Iainarchaeum</taxon>
    </lineage>
</organism>
<dbReference type="InterPro" id="IPR005703">
    <property type="entry name" value="Ribosomal_uS3_euk/arc"/>
</dbReference>
<evidence type="ECO:0000256" key="6">
    <source>
        <dbReference type="NCBIfam" id="TIGR01008"/>
    </source>
</evidence>
<keyword evidence="3 7" id="KW-0694">RNA-binding</keyword>
<evidence type="ECO:0000313" key="10">
    <source>
        <dbReference type="EMBL" id="NMA44214.1"/>
    </source>
</evidence>
<dbReference type="GO" id="GO:0006412">
    <property type="term" value="P:translation"/>
    <property type="evidence" value="ECO:0007669"/>
    <property type="project" value="UniProtKB-UniRule"/>
</dbReference>
<accession>A0A7K4BY63</accession>
<dbReference type="InterPro" id="IPR036419">
    <property type="entry name" value="Ribosomal_S3_C_sf"/>
</dbReference>
<name>A0A7K4BY63_9ARCH</name>
<dbReference type="GO" id="GO:0022627">
    <property type="term" value="C:cytosolic small ribosomal subunit"/>
    <property type="evidence" value="ECO:0007669"/>
    <property type="project" value="UniProtKB-UniRule"/>
</dbReference>
<evidence type="ECO:0000256" key="7">
    <source>
        <dbReference type="PROSITE-ProRule" id="PRU00118"/>
    </source>
</evidence>
<dbReference type="Pfam" id="PF07650">
    <property type="entry name" value="KH_2"/>
    <property type="match status" value="1"/>
</dbReference>
<dbReference type="PANTHER" id="PTHR11760">
    <property type="entry name" value="30S/40S RIBOSOMAL PROTEIN S3"/>
    <property type="match status" value="1"/>
</dbReference>
<dbReference type="NCBIfam" id="NF003219">
    <property type="entry name" value="PRK04191.1"/>
    <property type="match status" value="1"/>
</dbReference>
<dbReference type="InterPro" id="IPR004044">
    <property type="entry name" value="KH_dom_type_2"/>
</dbReference>
<keyword evidence="4 10" id="KW-0689">Ribosomal protein</keyword>
<dbReference type="InterPro" id="IPR001351">
    <property type="entry name" value="Ribosomal_uS3_C"/>
</dbReference>